<evidence type="ECO:0000313" key="2">
    <source>
        <dbReference type="Proteomes" id="UP000248817"/>
    </source>
</evidence>
<organism evidence="1 2">
    <name type="scientific">Aspergillus indologenus CBS 114.80</name>
    <dbReference type="NCBI Taxonomy" id="1450541"/>
    <lineage>
        <taxon>Eukaryota</taxon>
        <taxon>Fungi</taxon>
        <taxon>Dikarya</taxon>
        <taxon>Ascomycota</taxon>
        <taxon>Pezizomycotina</taxon>
        <taxon>Eurotiomycetes</taxon>
        <taxon>Eurotiomycetidae</taxon>
        <taxon>Eurotiales</taxon>
        <taxon>Aspergillaceae</taxon>
        <taxon>Aspergillus</taxon>
        <taxon>Aspergillus subgen. Circumdati</taxon>
    </lineage>
</organism>
<accession>A0A2V5HP69</accession>
<sequence>MHNRYHRLHYIILINHHSMTPQSMGTKGFLLRYRACLRSVFDVLPMLAMVVLLNAVHSSSLIADNENKRV</sequence>
<name>A0A2V5HP69_9EURO</name>
<protein>
    <submittedName>
        <fullName evidence="1">Uncharacterized protein</fullName>
    </submittedName>
</protein>
<gene>
    <name evidence="1" type="ORF">BP00DRAFT_68085</name>
</gene>
<dbReference type="AlphaFoldDB" id="A0A2V5HP69"/>
<proteinExistence type="predicted"/>
<evidence type="ECO:0000313" key="1">
    <source>
        <dbReference type="EMBL" id="PYI26295.1"/>
    </source>
</evidence>
<reference evidence="1 2" key="1">
    <citation type="submission" date="2018-02" db="EMBL/GenBank/DDBJ databases">
        <title>The genomes of Aspergillus section Nigri reveals drivers in fungal speciation.</title>
        <authorList>
            <consortium name="DOE Joint Genome Institute"/>
            <person name="Vesth T.C."/>
            <person name="Nybo J."/>
            <person name="Theobald S."/>
            <person name="Brandl J."/>
            <person name="Frisvad J.C."/>
            <person name="Nielsen K.F."/>
            <person name="Lyhne E.K."/>
            <person name="Kogle M.E."/>
            <person name="Kuo A."/>
            <person name="Riley R."/>
            <person name="Clum A."/>
            <person name="Nolan M."/>
            <person name="Lipzen A."/>
            <person name="Salamov A."/>
            <person name="Henrissat B."/>
            <person name="Wiebenga A."/>
            <person name="De vries R.P."/>
            <person name="Grigoriev I.V."/>
            <person name="Mortensen U.H."/>
            <person name="Andersen M.R."/>
            <person name="Baker S.E."/>
        </authorList>
    </citation>
    <scope>NUCLEOTIDE SEQUENCE [LARGE SCALE GENOMIC DNA]</scope>
    <source>
        <strain evidence="1 2">CBS 114.80</strain>
    </source>
</reference>
<dbReference type="Proteomes" id="UP000248817">
    <property type="component" value="Unassembled WGS sequence"/>
</dbReference>
<keyword evidence="2" id="KW-1185">Reference proteome</keyword>
<dbReference type="EMBL" id="KZ825604">
    <property type="protein sequence ID" value="PYI26295.1"/>
    <property type="molecule type" value="Genomic_DNA"/>
</dbReference>